<reference evidence="1" key="1">
    <citation type="submission" date="2013-11" db="EMBL/GenBank/DDBJ databases">
        <title>Genome sequence of the fusiform rust pathogen reveals effectors for host alternation and coevolution with pine.</title>
        <authorList>
            <consortium name="DOE Joint Genome Institute"/>
            <person name="Smith K."/>
            <person name="Pendleton A."/>
            <person name="Kubisiak T."/>
            <person name="Anderson C."/>
            <person name="Salamov A."/>
            <person name="Aerts A."/>
            <person name="Riley R."/>
            <person name="Clum A."/>
            <person name="Lindquist E."/>
            <person name="Ence D."/>
            <person name="Campbell M."/>
            <person name="Kronenberg Z."/>
            <person name="Feau N."/>
            <person name="Dhillon B."/>
            <person name="Hamelin R."/>
            <person name="Burleigh J."/>
            <person name="Smith J."/>
            <person name="Yandell M."/>
            <person name="Nelson C."/>
            <person name="Grigoriev I."/>
            <person name="Davis J."/>
        </authorList>
    </citation>
    <scope>NUCLEOTIDE SEQUENCE</scope>
    <source>
        <strain evidence="1">G11</strain>
    </source>
</reference>
<evidence type="ECO:0000313" key="1">
    <source>
        <dbReference type="EMBL" id="KAG0140942.1"/>
    </source>
</evidence>
<name>A0A9P6NAX2_9BASI</name>
<proteinExistence type="predicted"/>
<sequence length="98" mass="10939">MTARSWSSPLFADELSQAEFARLSPVNLTELAANFTDINIYFIWIIHLDPNTIALDIFQGQLITCALDRLPINIQIRRHGIQASLSISLNLASTIVTL</sequence>
<dbReference type="AlphaFoldDB" id="A0A9P6NAX2"/>
<keyword evidence="2" id="KW-1185">Reference proteome</keyword>
<evidence type="ECO:0000313" key="2">
    <source>
        <dbReference type="Proteomes" id="UP000886653"/>
    </source>
</evidence>
<organism evidence="1 2">
    <name type="scientific">Cronartium quercuum f. sp. fusiforme G11</name>
    <dbReference type="NCBI Taxonomy" id="708437"/>
    <lineage>
        <taxon>Eukaryota</taxon>
        <taxon>Fungi</taxon>
        <taxon>Dikarya</taxon>
        <taxon>Basidiomycota</taxon>
        <taxon>Pucciniomycotina</taxon>
        <taxon>Pucciniomycetes</taxon>
        <taxon>Pucciniales</taxon>
        <taxon>Coleosporiaceae</taxon>
        <taxon>Cronartium</taxon>
    </lineage>
</organism>
<dbReference type="OrthoDB" id="264354at2759"/>
<accession>A0A9P6NAX2</accession>
<gene>
    <name evidence="1" type="ORF">CROQUDRAFT_110790</name>
</gene>
<comment type="caution">
    <text evidence="1">The sequence shown here is derived from an EMBL/GenBank/DDBJ whole genome shotgun (WGS) entry which is preliminary data.</text>
</comment>
<dbReference type="EMBL" id="MU167410">
    <property type="protein sequence ID" value="KAG0140942.1"/>
    <property type="molecule type" value="Genomic_DNA"/>
</dbReference>
<dbReference type="Proteomes" id="UP000886653">
    <property type="component" value="Unassembled WGS sequence"/>
</dbReference>
<protein>
    <submittedName>
        <fullName evidence="1">Uncharacterized protein</fullName>
    </submittedName>
</protein>